<dbReference type="Gene3D" id="3.40.50.1820">
    <property type="entry name" value="alpha/beta hydrolase"/>
    <property type="match status" value="1"/>
</dbReference>
<accession>A0ABW2FNA6</accession>
<evidence type="ECO:0000313" key="3">
    <source>
        <dbReference type="EMBL" id="MFC7153744.1"/>
    </source>
</evidence>
<dbReference type="InterPro" id="IPR001031">
    <property type="entry name" value="Thioesterase"/>
</dbReference>
<keyword evidence="4" id="KW-1185">Reference proteome</keyword>
<evidence type="ECO:0000259" key="2">
    <source>
        <dbReference type="Pfam" id="PF00975"/>
    </source>
</evidence>
<dbReference type="Proteomes" id="UP001596378">
    <property type="component" value="Unassembled WGS sequence"/>
</dbReference>
<reference evidence="4" key="1">
    <citation type="journal article" date="2019" name="Int. J. Syst. Evol. Microbiol.">
        <title>The Global Catalogue of Microorganisms (GCM) 10K type strain sequencing project: providing services to taxonomists for standard genome sequencing and annotation.</title>
        <authorList>
            <consortium name="The Broad Institute Genomics Platform"/>
            <consortium name="The Broad Institute Genome Sequencing Center for Infectious Disease"/>
            <person name="Wu L."/>
            <person name="Ma J."/>
        </authorList>
    </citation>
    <scope>NUCLEOTIDE SEQUENCE [LARGE SCALE GENOMIC DNA]</scope>
    <source>
        <strain evidence="4">KCTC 12907</strain>
    </source>
</reference>
<feature type="domain" description="Thioesterase" evidence="2">
    <location>
        <begin position="20"/>
        <end position="228"/>
    </location>
</feature>
<evidence type="ECO:0000313" key="4">
    <source>
        <dbReference type="Proteomes" id="UP001596378"/>
    </source>
</evidence>
<dbReference type="EMBL" id="JBHTAI010000042">
    <property type="protein sequence ID" value="MFC7153744.1"/>
    <property type="molecule type" value="Genomic_DNA"/>
</dbReference>
<comment type="similarity">
    <text evidence="1">Belongs to the thioesterase family.</text>
</comment>
<dbReference type="PANTHER" id="PTHR11487:SF0">
    <property type="entry name" value="S-ACYL FATTY ACID SYNTHASE THIOESTERASE, MEDIUM CHAIN"/>
    <property type="match status" value="1"/>
</dbReference>
<dbReference type="SUPFAM" id="SSF53474">
    <property type="entry name" value="alpha/beta-Hydrolases"/>
    <property type="match status" value="1"/>
</dbReference>
<protein>
    <submittedName>
        <fullName evidence="3">Thioesterase II family protein</fullName>
    </submittedName>
</protein>
<dbReference type="InterPro" id="IPR029058">
    <property type="entry name" value="AB_hydrolase_fold"/>
</dbReference>
<evidence type="ECO:0000256" key="1">
    <source>
        <dbReference type="ARBA" id="ARBA00007169"/>
    </source>
</evidence>
<proteinExistence type="inferred from homology"/>
<comment type="caution">
    <text evidence="3">The sequence shown here is derived from an EMBL/GenBank/DDBJ whole genome shotgun (WGS) entry which is preliminary data.</text>
</comment>
<dbReference type="RefSeq" id="WP_378052028.1">
    <property type="nucleotide sequence ID" value="NZ_JBHMDN010000041.1"/>
</dbReference>
<organism evidence="3 4">
    <name type="scientific">Cohnella cellulosilytica</name>
    <dbReference type="NCBI Taxonomy" id="986710"/>
    <lineage>
        <taxon>Bacteria</taxon>
        <taxon>Bacillati</taxon>
        <taxon>Bacillota</taxon>
        <taxon>Bacilli</taxon>
        <taxon>Bacillales</taxon>
        <taxon>Paenibacillaceae</taxon>
        <taxon>Cohnella</taxon>
    </lineage>
</organism>
<dbReference type="InterPro" id="IPR012223">
    <property type="entry name" value="TEII"/>
</dbReference>
<dbReference type="PANTHER" id="PTHR11487">
    <property type="entry name" value="THIOESTERASE"/>
    <property type="match status" value="1"/>
</dbReference>
<sequence length="256" mass="29019">MTTNPWFPFGIRKDRSRPLLFCFHYAGGSSTIFRHWVALRSTVDIVPVELPGRGTRMAEPHPQRFDELIEALLAALAPEVEGREFCLFGHSMGAAIAFDAACRLEREYGFRTAKLIVAGRHAPHRPDPSPFSSDMDDEALVRELQRLGGTPPDILENEELLRYLLPMIRSDYRLHESFVYRRQLLMAPIVAHSGTGDRDASAEEMRHWSEVTNAGFAIRSFEGNHFFVQRLGDAYLNELLRLAAMPGNGIREAYFS</sequence>
<gene>
    <name evidence="3" type="ORF">ACFQMJ_34900</name>
</gene>
<name>A0ABW2FNA6_9BACL</name>
<dbReference type="Pfam" id="PF00975">
    <property type="entry name" value="Thioesterase"/>
    <property type="match status" value="1"/>
</dbReference>